<gene>
    <name evidence="1" type="ORF">E7201_06935</name>
</gene>
<name>A0A927ZRG6_SELRU</name>
<sequence>MKRNGSIRQQVQRLLFLCSVVSLLLLGGIALLGMMGARENSRQSGYEMGEEAALTVSTTLRKEAEERMHLLASERAAQIGLELQRIADRTNGMDVEHTDLSGILNTVQKSLAAHVGEAEQSDDITMMVLDYQGKQIGEV</sequence>
<proteinExistence type="predicted"/>
<accession>A0A927ZRG6</accession>
<dbReference type="AlphaFoldDB" id="A0A927ZRG6"/>
<reference evidence="1" key="1">
    <citation type="submission" date="2019-04" db="EMBL/GenBank/DDBJ databases">
        <title>Evolution of Biomass-Degrading Anaerobic Consortia Revealed by Metagenomics.</title>
        <authorList>
            <person name="Peng X."/>
        </authorList>
    </citation>
    <scope>NUCLEOTIDE SEQUENCE</scope>
    <source>
        <strain evidence="1">SIG240</strain>
    </source>
</reference>
<evidence type="ECO:0000313" key="2">
    <source>
        <dbReference type="Proteomes" id="UP000761380"/>
    </source>
</evidence>
<comment type="caution">
    <text evidence="1">The sequence shown here is derived from an EMBL/GenBank/DDBJ whole genome shotgun (WGS) entry which is preliminary data.</text>
</comment>
<organism evidence="1 2">
    <name type="scientific">Selenomonas ruminantium</name>
    <dbReference type="NCBI Taxonomy" id="971"/>
    <lineage>
        <taxon>Bacteria</taxon>
        <taxon>Bacillati</taxon>
        <taxon>Bacillota</taxon>
        <taxon>Negativicutes</taxon>
        <taxon>Selenomonadales</taxon>
        <taxon>Selenomonadaceae</taxon>
        <taxon>Selenomonas</taxon>
    </lineage>
</organism>
<dbReference type="EMBL" id="SVBY01000042">
    <property type="protein sequence ID" value="MBE6092886.1"/>
    <property type="molecule type" value="Genomic_DNA"/>
</dbReference>
<protein>
    <submittedName>
        <fullName evidence="1">Uncharacterized protein</fullName>
    </submittedName>
</protein>
<dbReference type="Proteomes" id="UP000761380">
    <property type="component" value="Unassembled WGS sequence"/>
</dbReference>
<evidence type="ECO:0000313" key="1">
    <source>
        <dbReference type="EMBL" id="MBE6092886.1"/>
    </source>
</evidence>